<reference evidence="3" key="5">
    <citation type="journal article" date="2021" name="G3 (Bethesda)">
        <title>Aegilops tauschii genome assembly Aet v5.0 features greater sequence contiguity and improved annotation.</title>
        <authorList>
            <person name="Wang L."/>
            <person name="Zhu T."/>
            <person name="Rodriguez J.C."/>
            <person name="Deal K.R."/>
            <person name="Dubcovsky J."/>
            <person name="McGuire P.E."/>
            <person name="Lux T."/>
            <person name="Spannagl M."/>
            <person name="Mayer K.F.X."/>
            <person name="Baldrich P."/>
            <person name="Meyers B.C."/>
            <person name="Huo N."/>
            <person name="Gu Y.Q."/>
            <person name="Zhou H."/>
            <person name="Devos K.M."/>
            <person name="Bennetzen J.L."/>
            <person name="Unver T."/>
            <person name="Budak H."/>
            <person name="Gulick P.J."/>
            <person name="Galiba G."/>
            <person name="Kalapos B."/>
            <person name="Nelson D.R."/>
            <person name="Li P."/>
            <person name="You F.M."/>
            <person name="Luo M.C."/>
            <person name="Dvorak J."/>
        </authorList>
    </citation>
    <scope>NUCLEOTIDE SEQUENCE [LARGE SCALE GENOMIC DNA]</scope>
    <source>
        <strain evidence="3">cv. AL8/78</strain>
    </source>
</reference>
<dbReference type="EnsemblPlants" id="AET6Gv20891200.1">
    <property type="protein sequence ID" value="AET6Gv20891200.1"/>
    <property type="gene ID" value="AET6Gv20891200"/>
</dbReference>
<feature type="transmembrane region" description="Helical" evidence="2">
    <location>
        <begin position="108"/>
        <end position="129"/>
    </location>
</feature>
<sequence>MEGIEMIDVENPDRGGNDMGEAQPDRRLFRAWREGFERIVMPHDDMPNPADEPVEAAEPTQCSRHAFLCFAILAVLIVAAASAALWFICLDLHPTTFVGRAFLVIARTVSMICFLIIVPLGEILVLGFIDEALRGNPPGCRSIDLFI</sequence>
<keyword evidence="4" id="KW-1185">Reference proteome</keyword>
<reference evidence="3" key="4">
    <citation type="submission" date="2019-03" db="UniProtKB">
        <authorList>
            <consortium name="EnsemblPlants"/>
        </authorList>
    </citation>
    <scope>IDENTIFICATION</scope>
</reference>
<feature type="transmembrane region" description="Helical" evidence="2">
    <location>
        <begin position="67"/>
        <end position="88"/>
    </location>
</feature>
<dbReference type="Gramene" id="AET6Gv20891200.1">
    <property type="protein sequence ID" value="AET6Gv20891200.1"/>
    <property type="gene ID" value="AET6Gv20891200"/>
</dbReference>
<dbReference type="AlphaFoldDB" id="A0A453PX41"/>
<reference evidence="4" key="2">
    <citation type="journal article" date="2017" name="Nat. Plants">
        <title>The Aegilops tauschii genome reveals multiple impacts of transposons.</title>
        <authorList>
            <person name="Zhao G."/>
            <person name="Zou C."/>
            <person name="Li K."/>
            <person name="Wang K."/>
            <person name="Li T."/>
            <person name="Gao L."/>
            <person name="Zhang X."/>
            <person name="Wang H."/>
            <person name="Yang Z."/>
            <person name="Liu X."/>
            <person name="Jiang W."/>
            <person name="Mao L."/>
            <person name="Kong X."/>
            <person name="Jiao Y."/>
            <person name="Jia J."/>
        </authorList>
    </citation>
    <scope>NUCLEOTIDE SEQUENCE [LARGE SCALE GENOMIC DNA]</scope>
    <source>
        <strain evidence="4">cv. AL8/78</strain>
    </source>
</reference>
<evidence type="ECO:0000313" key="3">
    <source>
        <dbReference type="EnsemblPlants" id="AET6Gv20891200.1"/>
    </source>
</evidence>
<name>A0A453PX41_AEGTS</name>
<reference evidence="3" key="3">
    <citation type="journal article" date="2017" name="Nature">
        <title>Genome sequence of the progenitor of the wheat D genome Aegilops tauschii.</title>
        <authorList>
            <person name="Luo M.C."/>
            <person name="Gu Y.Q."/>
            <person name="Puiu D."/>
            <person name="Wang H."/>
            <person name="Twardziok S.O."/>
            <person name="Deal K.R."/>
            <person name="Huo N."/>
            <person name="Zhu T."/>
            <person name="Wang L."/>
            <person name="Wang Y."/>
            <person name="McGuire P.E."/>
            <person name="Liu S."/>
            <person name="Long H."/>
            <person name="Ramasamy R.K."/>
            <person name="Rodriguez J.C."/>
            <person name="Van S.L."/>
            <person name="Yuan L."/>
            <person name="Wang Z."/>
            <person name="Xia Z."/>
            <person name="Xiao L."/>
            <person name="Anderson O.D."/>
            <person name="Ouyang S."/>
            <person name="Liang Y."/>
            <person name="Zimin A.V."/>
            <person name="Pertea G."/>
            <person name="Qi P."/>
            <person name="Bennetzen J.L."/>
            <person name="Dai X."/>
            <person name="Dawson M.W."/>
            <person name="Muller H.G."/>
            <person name="Kugler K."/>
            <person name="Rivarola-Duarte L."/>
            <person name="Spannagl M."/>
            <person name="Mayer K.F.X."/>
            <person name="Lu F.H."/>
            <person name="Bevan M.W."/>
            <person name="Leroy P."/>
            <person name="Li P."/>
            <person name="You F.M."/>
            <person name="Sun Q."/>
            <person name="Liu Z."/>
            <person name="Lyons E."/>
            <person name="Wicker T."/>
            <person name="Salzberg S.L."/>
            <person name="Devos K.M."/>
            <person name="Dvorak J."/>
        </authorList>
    </citation>
    <scope>NUCLEOTIDE SEQUENCE [LARGE SCALE GENOMIC DNA]</scope>
    <source>
        <strain evidence="3">cv. AL8/78</strain>
    </source>
</reference>
<keyword evidence="2" id="KW-1133">Transmembrane helix</keyword>
<reference evidence="4" key="1">
    <citation type="journal article" date="2014" name="Science">
        <title>Ancient hybridizations among the ancestral genomes of bread wheat.</title>
        <authorList>
            <consortium name="International Wheat Genome Sequencing Consortium,"/>
            <person name="Marcussen T."/>
            <person name="Sandve S.R."/>
            <person name="Heier L."/>
            <person name="Spannagl M."/>
            <person name="Pfeifer M."/>
            <person name="Jakobsen K.S."/>
            <person name="Wulff B.B."/>
            <person name="Steuernagel B."/>
            <person name="Mayer K.F."/>
            <person name="Olsen O.A."/>
        </authorList>
    </citation>
    <scope>NUCLEOTIDE SEQUENCE [LARGE SCALE GENOMIC DNA]</scope>
    <source>
        <strain evidence="4">cv. AL8/78</strain>
    </source>
</reference>
<evidence type="ECO:0000256" key="1">
    <source>
        <dbReference type="SAM" id="MobiDB-lite"/>
    </source>
</evidence>
<feature type="compositionally biased region" description="Acidic residues" evidence="1">
    <location>
        <begin position="1"/>
        <end position="10"/>
    </location>
</feature>
<evidence type="ECO:0000313" key="4">
    <source>
        <dbReference type="Proteomes" id="UP000015105"/>
    </source>
</evidence>
<protein>
    <submittedName>
        <fullName evidence="3">Uncharacterized protein</fullName>
    </submittedName>
</protein>
<accession>A0A453PX41</accession>
<organism evidence="3 4">
    <name type="scientific">Aegilops tauschii subsp. strangulata</name>
    <name type="common">Goatgrass</name>
    <dbReference type="NCBI Taxonomy" id="200361"/>
    <lineage>
        <taxon>Eukaryota</taxon>
        <taxon>Viridiplantae</taxon>
        <taxon>Streptophyta</taxon>
        <taxon>Embryophyta</taxon>
        <taxon>Tracheophyta</taxon>
        <taxon>Spermatophyta</taxon>
        <taxon>Magnoliopsida</taxon>
        <taxon>Liliopsida</taxon>
        <taxon>Poales</taxon>
        <taxon>Poaceae</taxon>
        <taxon>BOP clade</taxon>
        <taxon>Pooideae</taxon>
        <taxon>Triticodae</taxon>
        <taxon>Triticeae</taxon>
        <taxon>Triticinae</taxon>
        <taxon>Aegilops</taxon>
    </lineage>
</organism>
<keyword evidence="2" id="KW-0812">Transmembrane</keyword>
<proteinExistence type="predicted"/>
<feature type="region of interest" description="Disordered" evidence="1">
    <location>
        <begin position="1"/>
        <end position="20"/>
    </location>
</feature>
<keyword evidence="2" id="KW-0472">Membrane</keyword>
<evidence type="ECO:0000256" key="2">
    <source>
        <dbReference type="SAM" id="Phobius"/>
    </source>
</evidence>
<dbReference type="Proteomes" id="UP000015105">
    <property type="component" value="Chromosome 6D"/>
</dbReference>